<gene>
    <name evidence="6" type="ORF">SmJEL517_g05460</name>
</gene>
<dbReference type="SUPFAM" id="SSF53649">
    <property type="entry name" value="Alkaline phosphatase-like"/>
    <property type="match status" value="1"/>
</dbReference>
<dbReference type="AlphaFoldDB" id="A0A507C0P6"/>
<dbReference type="InterPro" id="IPR050738">
    <property type="entry name" value="Sulfatase"/>
</dbReference>
<evidence type="ECO:0000256" key="1">
    <source>
        <dbReference type="ARBA" id="ARBA00008779"/>
    </source>
</evidence>
<dbReference type="InterPro" id="IPR024607">
    <property type="entry name" value="Sulfatase_CS"/>
</dbReference>
<dbReference type="GO" id="GO:0046872">
    <property type="term" value="F:metal ion binding"/>
    <property type="evidence" value="ECO:0007669"/>
    <property type="project" value="UniProtKB-KW"/>
</dbReference>
<dbReference type="GeneID" id="42006683"/>
<organism evidence="6 7">
    <name type="scientific">Synchytrium microbalum</name>
    <dbReference type="NCBI Taxonomy" id="1806994"/>
    <lineage>
        <taxon>Eukaryota</taxon>
        <taxon>Fungi</taxon>
        <taxon>Fungi incertae sedis</taxon>
        <taxon>Chytridiomycota</taxon>
        <taxon>Chytridiomycota incertae sedis</taxon>
        <taxon>Chytridiomycetes</taxon>
        <taxon>Synchytriales</taxon>
        <taxon>Synchytriaceae</taxon>
        <taxon>Synchytrium</taxon>
    </lineage>
</organism>
<dbReference type="Pfam" id="PF00884">
    <property type="entry name" value="Sulfatase"/>
    <property type="match status" value="1"/>
</dbReference>
<dbReference type="GO" id="GO:0004065">
    <property type="term" value="F:arylsulfatase activity"/>
    <property type="evidence" value="ECO:0007669"/>
    <property type="project" value="TreeGrafter"/>
</dbReference>
<dbReference type="OrthoDB" id="103349at2759"/>
<dbReference type="PANTHER" id="PTHR42693">
    <property type="entry name" value="ARYLSULFATASE FAMILY MEMBER"/>
    <property type="match status" value="1"/>
</dbReference>
<keyword evidence="3" id="KW-0378">Hydrolase</keyword>
<dbReference type="PROSITE" id="PS00149">
    <property type="entry name" value="SULFATASE_2"/>
    <property type="match status" value="1"/>
</dbReference>
<name>A0A507C0P6_9FUNG</name>
<feature type="domain" description="Sulfatase N-terminal" evidence="5">
    <location>
        <begin position="4"/>
        <end position="385"/>
    </location>
</feature>
<evidence type="ECO:0000256" key="2">
    <source>
        <dbReference type="ARBA" id="ARBA00022723"/>
    </source>
</evidence>
<protein>
    <recommendedName>
        <fullName evidence="5">Sulfatase N-terminal domain-containing protein</fullName>
    </recommendedName>
</protein>
<keyword evidence="4" id="KW-0106">Calcium</keyword>
<dbReference type="InterPro" id="IPR000917">
    <property type="entry name" value="Sulfatase_N"/>
</dbReference>
<dbReference type="Gene3D" id="3.30.1120.10">
    <property type="match status" value="1"/>
</dbReference>
<dbReference type="EMBL" id="QEAO01000050">
    <property type="protein sequence ID" value="TPX31145.1"/>
    <property type="molecule type" value="Genomic_DNA"/>
</dbReference>
<dbReference type="InterPro" id="IPR017850">
    <property type="entry name" value="Alkaline_phosphatase_core_sf"/>
</dbReference>
<proteinExistence type="inferred from homology"/>
<evidence type="ECO:0000313" key="6">
    <source>
        <dbReference type="EMBL" id="TPX31145.1"/>
    </source>
</evidence>
<keyword evidence="2" id="KW-0479">Metal-binding</keyword>
<dbReference type="Gene3D" id="3.40.720.10">
    <property type="entry name" value="Alkaline Phosphatase, subunit A"/>
    <property type="match status" value="1"/>
</dbReference>
<evidence type="ECO:0000259" key="5">
    <source>
        <dbReference type="Pfam" id="PF00884"/>
    </source>
</evidence>
<reference evidence="6 7" key="1">
    <citation type="journal article" date="2019" name="Sci. Rep.">
        <title>Comparative genomics of chytrid fungi reveal insights into the obligate biotrophic and pathogenic lifestyle of Synchytrium endobioticum.</title>
        <authorList>
            <person name="van de Vossenberg B.T.L.H."/>
            <person name="Warris S."/>
            <person name="Nguyen H.D.T."/>
            <person name="van Gent-Pelzer M.P.E."/>
            <person name="Joly D.L."/>
            <person name="van de Geest H.C."/>
            <person name="Bonants P.J.M."/>
            <person name="Smith D.S."/>
            <person name="Levesque C.A."/>
            <person name="van der Lee T.A.J."/>
        </authorList>
    </citation>
    <scope>NUCLEOTIDE SEQUENCE [LARGE SCALE GENOMIC DNA]</scope>
    <source>
        <strain evidence="6 7">JEL517</strain>
    </source>
</reference>
<dbReference type="RefSeq" id="XP_031022651.1">
    <property type="nucleotide sequence ID" value="XM_031171386.1"/>
</dbReference>
<accession>A0A507C0P6</accession>
<comment type="similarity">
    <text evidence="1">Belongs to the sulfatase family.</text>
</comment>
<sequence>MTGYHTASACSPTRSGTDSHLAGLGQMEEFMMTNSSFRGKPGYEGYLNFKVAALSEILSDNGYLTMMSGKWHLGLTIDTSPWARGFENTRSFSLLPGNGNHFGFEPQLGHERPEGAIPTPFYTQDNQFVGLDDLPRPFYSTKTFTDKLLGFFKDRNPNEERPFFAYLPFTAPHWPLQAPEDIIAKYRGRYDNGPDALRAERLEKLKKLGLIPQDVVPHPILNVLNSKSWENMSHEEQLVSARAMEIYASMVDMIDQNVGRVLDYLRHTGELDNTFILFMSDNGAEGQIMEAFPTMGIDVMAVIRKYYNQTYENMGRKDSFVTYGPRWAQCATAPSRMYKTWTTEGGIRVPCIINYAKFKQPALHVTEEFSTCMDVLPSILELAGIQHPAPVFRGRDVYAPRGRSMIPHLSGLAPKIHDEEAVHGWELFGLRAIRRGDWKAVWIPRRNAQWELYNLKTDPAEIVNLASKEKDILNTMIDHWTRYSEETGAITFERVTNPKVKI</sequence>
<dbReference type="Proteomes" id="UP000319731">
    <property type="component" value="Unassembled WGS sequence"/>
</dbReference>
<evidence type="ECO:0000256" key="4">
    <source>
        <dbReference type="ARBA" id="ARBA00022837"/>
    </source>
</evidence>
<evidence type="ECO:0000313" key="7">
    <source>
        <dbReference type="Proteomes" id="UP000319731"/>
    </source>
</evidence>
<evidence type="ECO:0000256" key="3">
    <source>
        <dbReference type="ARBA" id="ARBA00022801"/>
    </source>
</evidence>
<dbReference type="PANTHER" id="PTHR42693:SF33">
    <property type="entry name" value="ARYLSULFATASE"/>
    <property type="match status" value="1"/>
</dbReference>
<dbReference type="STRING" id="1806994.A0A507C0P6"/>
<comment type="caution">
    <text evidence="6">The sequence shown here is derived from an EMBL/GenBank/DDBJ whole genome shotgun (WGS) entry which is preliminary data.</text>
</comment>
<keyword evidence="7" id="KW-1185">Reference proteome</keyword>